<keyword evidence="4 5" id="KW-0862">Zinc</keyword>
<dbReference type="PROSITE" id="PS50103">
    <property type="entry name" value="ZF_C3H1"/>
    <property type="match status" value="3"/>
</dbReference>
<dbReference type="WBParaSite" id="ECPE_0000897701-mRNA-1">
    <property type="protein sequence ID" value="ECPE_0000897701-mRNA-1"/>
    <property type="gene ID" value="ECPE_0000897701"/>
</dbReference>
<keyword evidence="2" id="KW-0677">Repeat</keyword>
<dbReference type="SMART" id="SM00356">
    <property type="entry name" value="ZnF_C3H1"/>
    <property type="match status" value="3"/>
</dbReference>
<feature type="compositionally biased region" description="Polar residues" evidence="6">
    <location>
        <begin position="343"/>
        <end position="356"/>
    </location>
</feature>
<dbReference type="InterPro" id="IPR045877">
    <property type="entry name" value="ZFP36-like"/>
</dbReference>
<dbReference type="Gene3D" id="6.10.250.3220">
    <property type="match status" value="1"/>
</dbReference>
<dbReference type="InterPro" id="IPR036855">
    <property type="entry name" value="Znf_CCCH_sf"/>
</dbReference>
<dbReference type="PANTHER" id="PTHR12547">
    <property type="entry name" value="CCCH ZINC FINGER/TIS11-RELATED"/>
    <property type="match status" value="1"/>
</dbReference>
<feature type="region of interest" description="Disordered" evidence="6">
    <location>
        <begin position="328"/>
        <end position="447"/>
    </location>
</feature>
<evidence type="ECO:0000256" key="5">
    <source>
        <dbReference type="PROSITE-ProRule" id="PRU00723"/>
    </source>
</evidence>
<dbReference type="Proteomes" id="UP000272942">
    <property type="component" value="Unassembled WGS sequence"/>
</dbReference>
<protein>
    <submittedName>
        <fullName evidence="10">Zinc finger CCCH domain-containing protein 14</fullName>
    </submittedName>
</protein>
<dbReference type="InterPro" id="IPR000571">
    <property type="entry name" value="Znf_CCCH"/>
</dbReference>
<evidence type="ECO:0000313" key="8">
    <source>
        <dbReference type="EMBL" id="VDP84473.1"/>
    </source>
</evidence>
<evidence type="ECO:0000256" key="6">
    <source>
        <dbReference type="SAM" id="MobiDB-lite"/>
    </source>
</evidence>
<feature type="zinc finger region" description="C3H1-type" evidence="5">
    <location>
        <begin position="29"/>
        <end position="52"/>
    </location>
</feature>
<sequence>MNRVPICYYYQAGSCRNGDTCPYAHPTVRCRSFTSTGWCPYGYNCHFWHDHSVKPPTPNPVRKPCQFFLNNQCKYGDRCTFSHDLETEDKKQRTYMEFRCEQKPARVTLANQGDSTNRPARPAFIRPRNSASGVPLDGVTKSEVCRLQHLEVERFLKSFPSEELREMQSFDGGRVFHLKFSSSDPDWAYDVREVVLNIQMDKMYPVEPLQVTVLDKDHLPGVLVEHLNMAMGSWIRYKHQQFTRMNRVELYMRSFFQWLDRNLENLFTQGLRKYKAQLAGQMPNSTGLTSSDSADKSMTRSDSPLIAPGEISSPGVVKLVPSPQTIEAQSANGSTDELKDSSSDSIKFNSTVPFSTTHKDNAGQNENSDNDDDPDDNDDNSFDESGGADEREANSSYEDYDVGEWIDPVTQKESNKDESAEVSAAQPQASESKTDDPVTTKPVPVNGPTQSLYLTDLRLCGKAGTLTPCRFTCILHCTRCRLPFNWCFNFPGHTTVTNNPDDSRLRSLPPHHVSCARCKHPMELVFHGVVAHAFENRIGTLHLAGCVADDVPPKQSTIAVFCTGCNKTIKFNVSSTICTC</sequence>
<dbReference type="EMBL" id="UZAN01046686">
    <property type="protein sequence ID" value="VDP84473.1"/>
    <property type="molecule type" value="Genomic_DNA"/>
</dbReference>
<dbReference type="GO" id="GO:0008270">
    <property type="term" value="F:zinc ion binding"/>
    <property type="evidence" value="ECO:0007669"/>
    <property type="project" value="UniProtKB-KW"/>
</dbReference>
<dbReference type="GO" id="GO:0003729">
    <property type="term" value="F:mRNA binding"/>
    <property type="evidence" value="ECO:0007669"/>
    <property type="project" value="InterPro"/>
</dbReference>
<dbReference type="OrthoDB" id="411372at2759"/>
<feature type="compositionally biased region" description="Acidic residues" evidence="6">
    <location>
        <begin position="368"/>
        <end position="382"/>
    </location>
</feature>
<evidence type="ECO:0000259" key="7">
    <source>
        <dbReference type="PROSITE" id="PS50103"/>
    </source>
</evidence>
<dbReference type="SUPFAM" id="SSF90229">
    <property type="entry name" value="CCCH zinc finger"/>
    <property type="match status" value="3"/>
</dbReference>
<evidence type="ECO:0000256" key="3">
    <source>
        <dbReference type="ARBA" id="ARBA00022771"/>
    </source>
</evidence>
<dbReference type="PANTHER" id="PTHR12547:SF18">
    <property type="entry name" value="PROTEIN TIS11"/>
    <property type="match status" value="1"/>
</dbReference>
<dbReference type="Pfam" id="PF00642">
    <property type="entry name" value="zf-CCCH"/>
    <property type="match status" value="1"/>
</dbReference>
<name>A0A183APR4_9TREM</name>
<dbReference type="AlphaFoldDB" id="A0A183APR4"/>
<dbReference type="Pfam" id="PF14608">
    <property type="entry name" value="zf-CCCH_2"/>
    <property type="match status" value="1"/>
</dbReference>
<dbReference type="Pfam" id="PF18044">
    <property type="entry name" value="zf-CCCH_4"/>
    <property type="match status" value="1"/>
</dbReference>
<feature type="domain" description="C3H1-type" evidence="7">
    <location>
        <begin position="29"/>
        <end position="52"/>
    </location>
</feature>
<feature type="zinc finger region" description="C3H1-type" evidence="5">
    <location>
        <begin position="1"/>
        <end position="28"/>
    </location>
</feature>
<organism evidence="10">
    <name type="scientific">Echinostoma caproni</name>
    <dbReference type="NCBI Taxonomy" id="27848"/>
    <lineage>
        <taxon>Eukaryota</taxon>
        <taxon>Metazoa</taxon>
        <taxon>Spiralia</taxon>
        <taxon>Lophotrochozoa</taxon>
        <taxon>Platyhelminthes</taxon>
        <taxon>Trematoda</taxon>
        <taxon>Digenea</taxon>
        <taxon>Plagiorchiida</taxon>
        <taxon>Echinostomata</taxon>
        <taxon>Echinostomatoidea</taxon>
        <taxon>Echinostomatidae</taxon>
        <taxon>Echinostoma</taxon>
    </lineage>
</organism>
<reference evidence="8 9" key="2">
    <citation type="submission" date="2018-11" db="EMBL/GenBank/DDBJ databases">
        <authorList>
            <consortium name="Pathogen Informatics"/>
        </authorList>
    </citation>
    <scope>NUCLEOTIDE SEQUENCE [LARGE SCALE GENOMIC DNA]</scope>
    <source>
        <strain evidence="8 9">Egypt</strain>
    </source>
</reference>
<feature type="zinc finger region" description="C3H1-type" evidence="5">
    <location>
        <begin position="59"/>
        <end position="86"/>
    </location>
</feature>
<feature type="domain" description="C3H1-type" evidence="7">
    <location>
        <begin position="59"/>
        <end position="86"/>
    </location>
</feature>
<evidence type="ECO:0000313" key="10">
    <source>
        <dbReference type="WBParaSite" id="ECPE_0000897701-mRNA-1"/>
    </source>
</evidence>
<feature type="region of interest" description="Disordered" evidence="6">
    <location>
        <begin position="282"/>
        <end position="316"/>
    </location>
</feature>
<keyword evidence="9" id="KW-1185">Reference proteome</keyword>
<evidence type="ECO:0000256" key="4">
    <source>
        <dbReference type="ARBA" id="ARBA00022833"/>
    </source>
</evidence>
<evidence type="ECO:0000313" key="9">
    <source>
        <dbReference type="Proteomes" id="UP000272942"/>
    </source>
</evidence>
<reference evidence="10" key="1">
    <citation type="submission" date="2016-06" db="UniProtKB">
        <authorList>
            <consortium name="WormBaseParasite"/>
        </authorList>
    </citation>
    <scope>IDENTIFICATION</scope>
</reference>
<feature type="domain" description="C3H1-type" evidence="7">
    <location>
        <begin position="1"/>
        <end position="28"/>
    </location>
</feature>
<evidence type="ECO:0000256" key="2">
    <source>
        <dbReference type="ARBA" id="ARBA00022737"/>
    </source>
</evidence>
<dbReference type="InterPro" id="IPR041367">
    <property type="entry name" value="Znf-CCCH_4"/>
</dbReference>
<proteinExistence type="predicted"/>
<evidence type="ECO:0000256" key="1">
    <source>
        <dbReference type="ARBA" id="ARBA00022723"/>
    </source>
</evidence>
<dbReference type="Gene3D" id="3.30.1370.210">
    <property type="match status" value="1"/>
</dbReference>
<feature type="compositionally biased region" description="Polar residues" evidence="6">
    <location>
        <begin position="282"/>
        <end position="292"/>
    </location>
</feature>
<gene>
    <name evidence="8" type="ORF">ECPE_LOCUS8949</name>
</gene>
<dbReference type="Gene3D" id="4.10.1000.10">
    <property type="entry name" value="Zinc finger, CCCH-type"/>
    <property type="match status" value="1"/>
</dbReference>
<keyword evidence="3 5" id="KW-0863">Zinc-finger</keyword>
<accession>A0A183APR4</accession>
<keyword evidence="1 5" id="KW-0479">Metal-binding</keyword>